<dbReference type="Proteomes" id="UP001150538">
    <property type="component" value="Unassembled WGS sequence"/>
</dbReference>
<feature type="region of interest" description="Disordered" evidence="7">
    <location>
        <begin position="1"/>
        <end position="133"/>
    </location>
</feature>
<evidence type="ECO:0000256" key="2">
    <source>
        <dbReference type="ARBA" id="ARBA00022801"/>
    </source>
</evidence>
<dbReference type="PANTHER" id="PTHR47959:SF24">
    <property type="entry name" value="ATP-DEPENDENT RNA HELICASE"/>
    <property type="match status" value="1"/>
</dbReference>
<organism evidence="11 12">
    <name type="scientific">Mycoemilia scoparia</name>
    <dbReference type="NCBI Taxonomy" id="417184"/>
    <lineage>
        <taxon>Eukaryota</taxon>
        <taxon>Fungi</taxon>
        <taxon>Fungi incertae sedis</taxon>
        <taxon>Zoopagomycota</taxon>
        <taxon>Kickxellomycotina</taxon>
        <taxon>Kickxellomycetes</taxon>
        <taxon>Kickxellales</taxon>
        <taxon>Kickxellaceae</taxon>
        <taxon>Mycoemilia</taxon>
    </lineage>
</organism>
<dbReference type="Pfam" id="PF00270">
    <property type="entry name" value="DEAD"/>
    <property type="match status" value="1"/>
</dbReference>
<sequence>MWTVKDKPNSAPKTGRQAKTALSNKRRKGKKVGPKVDTTKSEPKTADEEWNEISNANPPPLPEKENESSHQGKSANKRHIQGSQTSGSQKRQKTNDRNKNNKGKNKKAKVQIKKSGSDNNSNTKTENSSANEDAEVFARDLLWKSVRVPEVVTTGDDEMGGFIGLEEISDVEGEWIEDKETNGRINTTNGKNKKGKKGKNDEEAQIDFMDNIDWDDFIPIDTFSEEKVEAGELKTIKEIMNEVDAEDESELSDEDVVEQESVDDASESEQITEEQSKLSASDSEKESGHQDIDAPEWENLGVHKLLLKGLKNLGFLSPTEIQAKSLPSALSGRDIIGAAETGSGKTLGFGLPILQSLLKDATNTKGSIKSSDDLVGLILAPTRELALQVKDHISKVAKFLPAKIMAIVGGMSLQKQERLIKQHPNIIIGTPGRLWELFSSTDEYMEQLKNIKFLVLDEADRMLERGHFKELKDIFKAVNEPSSEPKKRQTFVFSATLCKDLNFRERRVFKKNGNKVKPGSMEELLSEIKFQDESPKLIDVTTNEGVSRTLTEMRLDTLTEEKDFYLYYLLARYPSRTLVFMNSIEAIKRTVPILRLLGVNVFGLHAQLQQRQRLKNVDRFKDSPNAVLVASDVAARGLDIPEVDCVIHYHLPRSGDIYVHRSGRTARAQKDGVSILFVAPEERKTYFGICKVLGKSQVPEFPVELNMMGKIRDRVNLARQIDKEEHKVRKESFEKSWKEKSAEELGIELDSDFLSSDDSENDEAAERKETKIAIQKMKHKLNGLLNQPILPRGISARYLAGGNMSEVIGLLNDSTRHNPLMPTLTSESAIATAKRVAKK</sequence>
<feature type="domain" description="DEAD-box RNA helicase Q" evidence="10">
    <location>
        <begin position="295"/>
        <end position="323"/>
    </location>
</feature>
<evidence type="ECO:0000256" key="1">
    <source>
        <dbReference type="ARBA" id="ARBA00022741"/>
    </source>
</evidence>
<keyword evidence="5" id="KW-0694">RNA-binding</keyword>
<dbReference type="SMART" id="SM00487">
    <property type="entry name" value="DEXDc"/>
    <property type="match status" value="1"/>
</dbReference>
<dbReference type="GO" id="GO:0003723">
    <property type="term" value="F:RNA binding"/>
    <property type="evidence" value="ECO:0007669"/>
    <property type="project" value="UniProtKB-KW"/>
</dbReference>
<keyword evidence="2 11" id="KW-0378">Hydrolase</keyword>
<feature type="compositionally biased region" description="Basic and acidic residues" evidence="7">
    <location>
        <begin position="282"/>
        <end position="292"/>
    </location>
</feature>
<dbReference type="InterPro" id="IPR050079">
    <property type="entry name" value="DEAD_box_RNA_helicase"/>
</dbReference>
<keyword evidence="3 11" id="KW-0347">Helicase</keyword>
<evidence type="ECO:0000256" key="7">
    <source>
        <dbReference type="SAM" id="MobiDB-lite"/>
    </source>
</evidence>
<gene>
    <name evidence="11" type="primary">MAK5</name>
    <name evidence="11" type="ORF">H4219_005902</name>
</gene>
<dbReference type="GO" id="GO:0003724">
    <property type="term" value="F:RNA helicase activity"/>
    <property type="evidence" value="ECO:0007669"/>
    <property type="project" value="UniProtKB-EC"/>
</dbReference>
<feature type="short sequence motif" description="Q motif" evidence="6">
    <location>
        <begin position="295"/>
        <end position="323"/>
    </location>
</feature>
<protein>
    <submittedName>
        <fullName evidence="11">ATP-dependent RNA helicase</fullName>
        <ecNumber evidence="11">3.6.4.13</ecNumber>
    </submittedName>
</protein>
<dbReference type="InterPro" id="IPR014014">
    <property type="entry name" value="RNA_helicase_DEAD_Q_motif"/>
</dbReference>
<dbReference type="GO" id="GO:0005524">
    <property type="term" value="F:ATP binding"/>
    <property type="evidence" value="ECO:0007669"/>
    <property type="project" value="UniProtKB-KW"/>
</dbReference>
<evidence type="ECO:0000313" key="12">
    <source>
        <dbReference type="Proteomes" id="UP001150538"/>
    </source>
</evidence>
<dbReference type="Gene3D" id="3.40.50.300">
    <property type="entry name" value="P-loop containing nucleotide triphosphate hydrolases"/>
    <property type="match status" value="2"/>
</dbReference>
<feature type="domain" description="Helicase ATP-binding" evidence="8">
    <location>
        <begin position="326"/>
        <end position="515"/>
    </location>
</feature>
<evidence type="ECO:0000256" key="3">
    <source>
        <dbReference type="ARBA" id="ARBA00022806"/>
    </source>
</evidence>
<proteinExistence type="predicted"/>
<dbReference type="CDD" id="cd17946">
    <property type="entry name" value="DEADc_DDX24"/>
    <property type="match status" value="1"/>
</dbReference>
<keyword evidence="4" id="KW-0067">ATP-binding</keyword>
<dbReference type="AlphaFoldDB" id="A0A9W7ZRV8"/>
<dbReference type="SMART" id="SM00490">
    <property type="entry name" value="HELICc"/>
    <property type="match status" value="1"/>
</dbReference>
<dbReference type="GO" id="GO:0005829">
    <property type="term" value="C:cytosol"/>
    <property type="evidence" value="ECO:0007669"/>
    <property type="project" value="TreeGrafter"/>
</dbReference>
<feature type="region of interest" description="Disordered" evidence="7">
    <location>
        <begin position="180"/>
        <end position="202"/>
    </location>
</feature>
<dbReference type="PROSITE" id="PS51195">
    <property type="entry name" value="Q_MOTIF"/>
    <property type="match status" value="1"/>
</dbReference>
<evidence type="ECO:0000313" key="11">
    <source>
        <dbReference type="EMBL" id="KAJ1911557.1"/>
    </source>
</evidence>
<keyword evidence="1" id="KW-0547">Nucleotide-binding</keyword>
<feature type="region of interest" description="Disordered" evidence="7">
    <location>
        <begin position="243"/>
        <end position="294"/>
    </location>
</feature>
<dbReference type="OrthoDB" id="4310724at2759"/>
<evidence type="ECO:0000259" key="8">
    <source>
        <dbReference type="PROSITE" id="PS51192"/>
    </source>
</evidence>
<keyword evidence="12" id="KW-1185">Reference proteome</keyword>
<evidence type="ECO:0000256" key="4">
    <source>
        <dbReference type="ARBA" id="ARBA00022840"/>
    </source>
</evidence>
<evidence type="ECO:0000259" key="9">
    <source>
        <dbReference type="PROSITE" id="PS51194"/>
    </source>
</evidence>
<dbReference type="PROSITE" id="PS51194">
    <property type="entry name" value="HELICASE_CTER"/>
    <property type="match status" value="1"/>
</dbReference>
<dbReference type="InterPro" id="IPR014001">
    <property type="entry name" value="Helicase_ATP-bd"/>
</dbReference>
<dbReference type="InterPro" id="IPR000629">
    <property type="entry name" value="RNA-helicase_DEAD-box_CS"/>
</dbReference>
<dbReference type="EC" id="3.6.4.13" evidence="11"/>
<name>A0A9W7ZRV8_9FUNG</name>
<evidence type="ECO:0000256" key="6">
    <source>
        <dbReference type="PROSITE-ProRule" id="PRU00552"/>
    </source>
</evidence>
<dbReference type="Pfam" id="PF00271">
    <property type="entry name" value="Helicase_C"/>
    <property type="match status" value="1"/>
</dbReference>
<feature type="compositionally biased region" description="Basic and acidic residues" evidence="7">
    <location>
        <begin position="37"/>
        <end position="47"/>
    </location>
</feature>
<feature type="compositionally biased region" description="Basic residues" evidence="7">
    <location>
        <begin position="24"/>
        <end position="33"/>
    </location>
</feature>
<feature type="compositionally biased region" description="Basic residues" evidence="7">
    <location>
        <begin position="100"/>
        <end position="112"/>
    </location>
</feature>
<reference evidence="11" key="1">
    <citation type="submission" date="2022-07" db="EMBL/GenBank/DDBJ databases">
        <title>Phylogenomic reconstructions and comparative analyses of Kickxellomycotina fungi.</title>
        <authorList>
            <person name="Reynolds N.K."/>
            <person name="Stajich J.E."/>
            <person name="Barry K."/>
            <person name="Grigoriev I.V."/>
            <person name="Crous P."/>
            <person name="Smith M.E."/>
        </authorList>
    </citation>
    <scope>NUCLEOTIDE SEQUENCE</scope>
    <source>
        <strain evidence="11">NBRC 100468</strain>
    </source>
</reference>
<accession>A0A9W7ZRV8</accession>
<dbReference type="CDD" id="cd18787">
    <property type="entry name" value="SF2_C_DEAD"/>
    <property type="match status" value="1"/>
</dbReference>
<dbReference type="PROSITE" id="PS00039">
    <property type="entry name" value="DEAD_ATP_HELICASE"/>
    <property type="match status" value="1"/>
</dbReference>
<evidence type="ECO:0000256" key="5">
    <source>
        <dbReference type="ARBA" id="ARBA00022884"/>
    </source>
</evidence>
<dbReference type="InterPro" id="IPR011545">
    <property type="entry name" value="DEAD/DEAH_box_helicase_dom"/>
</dbReference>
<dbReference type="InterPro" id="IPR027417">
    <property type="entry name" value="P-loop_NTPase"/>
</dbReference>
<dbReference type="SUPFAM" id="SSF52540">
    <property type="entry name" value="P-loop containing nucleoside triphosphate hydrolases"/>
    <property type="match status" value="1"/>
</dbReference>
<dbReference type="InterPro" id="IPR001650">
    <property type="entry name" value="Helicase_C-like"/>
</dbReference>
<dbReference type="PANTHER" id="PTHR47959">
    <property type="entry name" value="ATP-DEPENDENT RNA HELICASE RHLE-RELATED"/>
    <property type="match status" value="1"/>
</dbReference>
<evidence type="ECO:0000259" key="10">
    <source>
        <dbReference type="PROSITE" id="PS51195"/>
    </source>
</evidence>
<feature type="compositionally biased region" description="Acidic residues" evidence="7">
    <location>
        <begin position="243"/>
        <end position="272"/>
    </location>
</feature>
<dbReference type="GO" id="GO:0016787">
    <property type="term" value="F:hydrolase activity"/>
    <property type="evidence" value="ECO:0007669"/>
    <property type="project" value="UniProtKB-KW"/>
</dbReference>
<dbReference type="PROSITE" id="PS51192">
    <property type="entry name" value="HELICASE_ATP_BIND_1"/>
    <property type="match status" value="1"/>
</dbReference>
<feature type="domain" description="Helicase C-terminal" evidence="9">
    <location>
        <begin position="565"/>
        <end position="709"/>
    </location>
</feature>
<comment type="caution">
    <text evidence="11">The sequence shown here is derived from an EMBL/GenBank/DDBJ whole genome shotgun (WGS) entry which is preliminary data.</text>
</comment>
<feature type="compositionally biased region" description="Polar residues" evidence="7">
    <location>
        <begin position="117"/>
        <end position="131"/>
    </location>
</feature>
<dbReference type="EMBL" id="JANBPU010000435">
    <property type="protein sequence ID" value="KAJ1911557.1"/>
    <property type="molecule type" value="Genomic_DNA"/>
</dbReference>